<reference evidence="2 3" key="1">
    <citation type="journal article" date="2017" name="BMC Biol.">
        <title>Genomic innovations, transcriptional plasticity and gene loss underlying the evolution and divergence of two highly polyphagous and invasive Helicoverpa pest species.</title>
        <authorList>
            <person name="Pearce S.L."/>
            <person name="Clarke D.F."/>
            <person name="East P.D."/>
            <person name="Elfekih S."/>
            <person name="Gordon K.H."/>
            <person name="Jermiin L.S."/>
            <person name="McGaughran A."/>
            <person name="Oakeshott J.G."/>
            <person name="Papanikolaou A."/>
            <person name="Perera O.P."/>
            <person name="Rane R.V."/>
            <person name="Richards S."/>
            <person name="Tay W.T."/>
            <person name="Walsh T.K."/>
            <person name="Anderson A."/>
            <person name="Anderson C.J."/>
            <person name="Asgari S."/>
            <person name="Board P.G."/>
            <person name="Bretschneider A."/>
            <person name="Campbell P.M."/>
            <person name="Chertemps T."/>
            <person name="Christeller J.T."/>
            <person name="Coppin C.W."/>
            <person name="Downes S.J."/>
            <person name="Duan G."/>
            <person name="Farnsworth C.A."/>
            <person name="Good R.T."/>
            <person name="Han L.B."/>
            <person name="Han Y.C."/>
            <person name="Hatje K."/>
            <person name="Horne I."/>
            <person name="Huang Y.P."/>
            <person name="Hughes D.S."/>
            <person name="Jacquin-Joly E."/>
            <person name="James W."/>
            <person name="Jhangiani S."/>
            <person name="Kollmar M."/>
            <person name="Kuwar S.S."/>
            <person name="Li S."/>
            <person name="Liu N.Y."/>
            <person name="Maibeche M.T."/>
            <person name="Miller J.R."/>
            <person name="Montagne N."/>
            <person name="Perry T."/>
            <person name="Qu J."/>
            <person name="Song S.V."/>
            <person name="Sutton G.G."/>
            <person name="Vogel H."/>
            <person name="Walenz B.P."/>
            <person name="Xu W."/>
            <person name="Zhang H.J."/>
            <person name="Zou Z."/>
            <person name="Batterham P."/>
            <person name="Edwards O.R."/>
            <person name="Feyereisen R."/>
            <person name="Gibbs R.A."/>
            <person name="Heckel D.G."/>
            <person name="McGrath A."/>
            <person name="Robin C."/>
            <person name="Scherer S.E."/>
            <person name="Worley K.C."/>
            <person name="Wu Y.D."/>
        </authorList>
    </citation>
    <scope>NUCLEOTIDE SEQUENCE [LARGE SCALE GENOMIC DNA]</scope>
    <source>
        <strain evidence="2">Harm_GR_Male_#8</strain>
        <tissue evidence="2">Whole organism</tissue>
    </source>
</reference>
<dbReference type="Proteomes" id="UP000249218">
    <property type="component" value="Unassembled WGS sequence"/>
</dbReference>
<feature type="region of interest" description="Disordered" evidence="1">
    <location>
        <begin position="28"/>
        <end position="70"/>
    </location>
</feature>
<accession>A0A2W1BRT6</accession>
<sequence length="70" mass="7601">MYILLVIWVRARRTRGVVGNLRDDRRGARGGAPVLVATPPRANVAPPQLPRSPPRADAIADDSCPARSFI</sequence>
<keyword evidence="3" id="KW-1185">Reference proteome</keyword>
<dbReference type="EMBL" id="KZ149978">
    <property type="protein sequence ID" value="PZC75867.1"/>
    <property type="molecule type" value="Genomic_DNA"/>
</dbReference>
<protein>
    <submittedName>
        <fullName evidence="2">Uncharacterized protein</fullName>
    </submittedName>
</protein>
<dbReference type="AlphaFoldDB" id="A0A2W1BRT6"/>
<gene>
    <name evidence="2" type="primary">HaOG205569</name>
    <name evidence="2" type="ORF">B5X24_HaOG205569</name>
</gene>
<proteinExistence type="predicted"/>
<name>A0A2W1BRT6_HELAM</name>
<evidence type="ECO:0000313" key="2">
    <source>
        <dbReference type="EMBL" id="PZC75867.1"/>
    </source>
</evidence>
<organism evidence="2 3">
    <name type="scientific">Helicoverpa armigera</name>
    <name type="common">Cotton bollworm</name>
    <name type="synonym">Heliothis armigera</name>
    <dbReference type="NCBI Taxonomy" id="29058"/>
    <lineage>
        <taxon>Eukaryota</taxon>
        <taxon>Metazoa</taxon>
        <taxon>Ecdysozoa</taxon>
        <taxon>Arthropoda</taxon>
        <taxon>Hexapoda</taxon>
        <taxon>Insecta</taxon>
        <taxon>Pterygota</taxon>
        <taxon>Neoptera</taxon>
        <taxon>Endopterygota</taxon>
        <taxon>Lepidoptera</taxon>
        <taxon>Glossata</taxon>
        <taxon>Ditrysia</taxon>
        <taxon>Noctuoidea</taxon>
        <taxon>Noctuidae</taxon>
        <taxon>Heliothinae</taxon>
        <taxon>Helicoverpa</taxon>
    </lineage>
</organism>
<evidence type="ECO:0000313" key="3">
    <source>
        <dbReference type="Proteomes" id="UP000249218"/>
    </source>
</evidence>
<evidence type="ECO:0000256" key="1">
    <source>
        <dbReference type="SAM" id="MobiDB-lite"/>
    </source>
</evidence>